<feature type="compositionally biased region" description="Basic and acidic residues" evidence="1">
    <location>
        <begin position="236"/>
        <end position="245"/>
    </location>
</feature>
<dbReference type="EMBL" id="JAVRRL010000092">
    <property type="protein sequence ID" value="KAK5108232.1"/>
    <property type="molecule type" value="Genomic_DNA"/>
</dbReference>
<feature type="domain" description="Heterokaryon incompatibility" evidence="3">
    <location>
        <begin position="143"/>
        <end position="243"/>
    </location>
</feature>
<organism evidence="4 5">
    <name type="scientific">Meristemomyces frigidus</name>
    <dbReference type="NCBI Taxonomy" id="1508187"/>
    <lineage>
        <taxon>Eukaryota</taxon>
        <taxon>Fungi</taxon>
        <taxon>Dikarya</taxon>
        <taxon>Ascomycota</taxon>
        <taxon>Pezizomycotina</taxon>
        <taxon>Dothideomycetes</taxon>
        <taxon>Dothideomycetidae</taxon>
        <taxon>Mycosphaerellales</taxon>
        <taxon>Teratosphaeriaceae</taxon>
        <taxon>Meristemomyces</taxon>
    </lineage>
</organism>
<evidence type="ECO:0000313" key="5">
    <source>
        <dbReference type="Proteomes" id="UP001310890"/>
    </source>
</evidence>
<feature type="region of interest" description="Disordered" evidence="1">
    <location>
        <begin position="234"/>
        <end position="308"/>
    </location>
</feature>
<name>A0AAN7TAQ3_9PEZI</name>
<sequence length="719" mass="80243">MSAVKPLSGFRKARNLLIVKIDETSVYAAAIKLAIVCTNLWGQFRQDRGIVQLRGHQRLNFYTTQDIFTGSDTNGARRSRLAKSARDHCEMASMDAAISHFDPLPHATSIRLLKLLPGILGSSIHCDLEIISLDESHETVPEYEALSYCWGSEPETQSITINQQEQRIRSNLYKALQDLRHVCEVRTLWVDALCINSADQYELSSQIWLMHGIFARASQVVVWLSNNSLVAGSDGARPEQLEKGLPHSSNSNMFHNELSHPRITPTETHDPQLNSRLAKTVDPDALPRGARRDEQEMDVGRDEEDAHCKERSSILDLFDISLPLSSKDEGTASAVRDRKRDSSARQCNQIGVPARPDKDVERRRRILQQALGAVLASPWVQRGWTLQKLLISRVSRSFEVWIKSDEDLVALSMIRKDKHVPKFLCRSRSHNLAARAVDEKVAAPFNTIEIGTRNKIASAAQPAIPKSPSLVERRSSCRKGDNTAVHTQSGRHQDPFTWPARMATYALCTLKIVVVTLAVPEMVVVHSYAVQHSLAPPFSSICGCHWSFWTDLLARVSNHAILQDLGSRIKCCKLTLMQILKLNLSPSLAKPSARLFMYCSLSATLSLRFYAYLCRKDRFQIWFVVVSIAASFAIGCALGIDMLGSSLSIMPWVMFFGLMLSDATHRAWRICFPGRPAGDGGRRGVSFQDEKDVGDFMTQYDGESNKTLCACAGPGGVRF</sequence>
<keyword evidence="2" id="KW-1133">Transmembrane helix</keyword>
<dbReference type="PANTHER" id="PTHR24148">
    <property type="entry name" value="ANKYRIN REPEAT DOMAIN-CONTAINING PROTEIN 39 HOMOLOG-RELATED"/>
    <property type="match status" value="1"/>
</dbReference>
<dbReference type="InterPro" id="IPR010730">
    <property type="entry name" value="HET"/>
</dbReference>
<dbReference type="Proteomes" id="UP001310890">
    <property type="component" value="Unassembled WGS sequence"/>
</dbReference>
<comment type="caution">
    <text evidence="4">The sequence shown here is derived from an EMBL/GenBank/DDBJ whole genome shotgun (WGS) entry which is preliminary data.</text>
</comment>
<accession>A0AAN7TAQ3</accession>
<evidence type="ECO:0000313" key="4">
    <source>
        <dbReference type="EMBL" id="KAK5108232.1"/>
    </source>
</evidence>
<feature type="transmembrane region" description="Helical" evidence="2">
    <location>
        <begin position="621"/>
        <end position="640"/>
    </location>
</feature>
<evidence type="ECO:0000256" key="2">
    <source>
        <dbReference type="SAM" id="Phobius"/>
    </source>
</evidence>
<dbReference type="PANTHER" id="PTHR24148:SF64">
    <property type="entry name" value="HETEROKARYON INCOMPATIBILITY DOMAIN-CONTAINING PROTEIN"/>
    <property type="match status" value="1"/>
</dbReference>
<dbReference type="InterPro" id="IPR052895">
    <property type="entry name" value="HetReg/Transcr_Mod"/>
</dbReference>
<feature type="compositionally biased region" description="Basic and acidic residues" evidence="1">
    <location>
        <begin position="290"/>
        <end position="308"/>
    </location>
</feature>
<dbReference type="AlphaFoldDB" id="A0AAN7TAQ3"/>
<protein>
    <recommendedName>
        <fullName evidence="3">Heterokaryon incompatibility domain-containing protein</fullName>
    </recommendedName>
</protein>
<evidence type="ECO:0000259" key="3">
    <source>
        <dbReference type="Pfam" id="PF06985"/>
    </source>
</evidence>
<reference evidence="4" key="1">
    <citation type="submission" date="2023-08" db="EMBL/GenBank/DDBJ databases">
        <title>Black Yeasts Isolated from many extreme environments.</title>
        <authorList>
            <person name="Coleine C."/>
            <person name="Stajich J.E."/>
            <person name="Selbmann L."/>
        </authorList>
    </citation>
    <scope>NUCLEOTIDE SEQUENCE</scope>
    <source>
        <strain evidence="4">CCFEE 5401</strain>
    </source>
</reference>
<proteinExistence type="predicted"/>
<keyword evidence="2" id="KW-0472">Membrane</keyword>
<keyword evidence="2" id="KW-0812">Transmembrane</keyword>
<dbReference type="Pfam" id="PF06985">
    <property type="entry name" value="HET"/>
    <property type="match status" value="1"/>
</dbReference>
<feature type="transmembrane region" description="Helical" evidence="2">
    <location>
        <begin position="595"/>
        <end position="614"/>
    </location>
</feature>
<evidence type="ECO:0000256" key="1">
    <source>
        <dbReference type="SAM" id="MobiDB-lite"/>
    </source>
</evidence>
<gene>
    <name evidence="4" type="ORF">LTR62_008688</name>
</gene>